<evidence type="ECO:0000313" key="2">
    <source>
        <dbReference type="Proteomes" id="UP000249799"/>
    </source>
</evidence>
<keyword evidence="2" id="KW-1185">Reference proteome</keyword>
<dbReference type="EMBL" id="CP030032">
    <property type="protein sequence ID" value="AWV90791.1"/>
    <property type="molecule type" value="Genomic_DNA"/>
</dbReference>
<dbReference type="SUPFAM" id="SSF54523">
    <property type="entry name" value="Pili subunits"/>
    <property type="match status" value="1"/>
</dbReference>
<dbReference type="OrthoDB" id="5501230at2"/>
<dbReference type="PANTHER" id="PTHR30093">
    <property type="entry name" value="GENERAL SECRETION PATHWAY PROTEIN G"/>
    <property type="match status" value="1"/>
</dbReference>
<sequence>MNRRKAIHQPRGFTLTEMMIAVAIIGILAAFLAPSVSRYMHRNKGRSAANDVASVLLMARNQAMGTGQVVFVEVDPSGDHGSVSMYRKQPNDCASATPSAACFSQSCAEANSFPDTSKVVTPTPKADLAQRHPDMKISGHNAAGVATTTDATLTLCFTPDGRVLDALGLPLTATCGGVNARIFVQATDPGNTTNELGGESLDKCLTVGVNNATEARARQLQKDGRDIANFFDIQIPYNGAISVVQ</sequence>
<dbReference type="InterPro" id="IPR012902">
    <property type="entry name" value="N_methyl_site"/>
</dbReference>
<dbReference type="KEGG" id="bsed:DN745_16290"/>
<dbReference type="Gene3D" id="3.30.700.10">
    <property type="entry name" value="Glycoprotein, Type 4 Pilin"/>
    <property type="match status" value="1"/>
</dbReference>
<accession>A0A2Z4FP24</accession>
<dbReference type="NCBIfam" id="TIGR02532">
    <property type="entry name" value="IV_pilin_GFxxxE"/>
    <property type="match status" value="1"/>
</dbReference>
<organism evidence="1 2">
    <name type="scientific">Bradymonas sediminis</name>
    <dbReference type="NCBI Taxonomy" id="1548548"/>
    <lineage>
        <taxon>Bacteria</taxon>
        <taxon>Deltaproteobacteria</taxon>
        <taxon>Bradymonadales</taxon>
        <taxon>Bradymonadaceae</taxon>
        <taxon>Bradymonas</taxon>
    </lineage>
</organism>
<dbReference type="Proteomes" id="UP000249799">
    <property type="component" value="Chromosome"/>
</dbReference>
<reference evidence="1 2" key="1">
    <citation type="submission" date="2018-06" db="EMBL/GenBank/DDBJ databases">
        <title>Lujinxingia sediminis gen. nov. sp. nov., a new facultative anaerobic member of the class Deltaproteobacteria, and proposal of Lujinxingaceae fam. nov.</title>
        <authorList>
            <person name="Guo L.-Y."/>
            <person name="Li C.-M."/>
            <person name="Wang S."/>
            <person name="Du Z.-J."/>
        </authorList>
    </citation>
    <scope>NUCLEOTIDE SEQUENCE [LARGE SCALE GENOMIC DNA]</scope>
    <source>
        <strain evidence="1 2">FA350</strain>
    </source>
</reference>
<name>A0A2Z4FP24_9DELT</name>
<dbReference type="InterPro" id="IPR045584">
    <property type="entry name" value="Pilin-like"/>
</dbReference>
<evidence type="ECO:0000313" key="1">
    <source>
        <dbReference type="EMBL" id="AWV90791.1"/>
    </source>
</evidence>
<dbReference type="AlphaFoldDB" id="A0A2Z4FP24"/>
<evidence type="ECO:0008006" key="3">
    <source>
        <dbReference type="Google" id="ProtNLM"/>
    </source>
</evidence>
<proteinExistence type="predicted"/>
<dbReference type="RefSeq" id="WP_111336447.1">
    <property type="nucleotide sequence ID" value="NZ_CP030032.1"/>
</dbReference>
<protein>
    <recommendedName>
        <fullName evidence="3">Prepilin-type N-terminal cleavage/methylation domain-containing protein</fullName>
    </recommendedName>
</protein>
<gene>
    <name evidence="1" type="ORF">DN745_16290</name>
</gene>
<dbReference type="Pfam" id="PF07963">
    <property type="entry name" value="N_methyl"/>
    <property type="match status" value="1"/>
</dbReference>